<dbReference type="Proteomes" id="UP000298159">
    <property type="component" value="Unassembled WGS sequence"/>
</dbReference>
<name>A0A4Z1CV87_9ACTN</name>
<dbReference type="PROSITE" id="PS51371">
    <property type="entry name" value="CBS"/>
    <property type="match status" value="2"/>
</dbReference>
<dbReference type="CDD" id="cd04622">
    <property type="entry name" value="CBS_pair_HRP1_like"/>
    <property type="match status" value="1"/>
</dbReference>
<dbReference type="EMBL" id="SRRT01000009">
    <property type="protein sequence ID" value="TGN72786.1"/>
    <property type="molecule type" value="Genomic_DNA"/>
</dbReference>
<organism evidence="4 5">
    <name type="scientific">Streptomyces bauhiniae</name>
    <dbReference type="NCBI Taxonomy" id="2340725"/>
    <lineage>
        <taxon>Bacteria</taxon>
        <taxon>Bacillati</taxon>
        <taxon>Actinomycetota</taxon>
        <taxon>Actinomycetes</taxon>
        <taxon>Kitasatosporales</taxon>
        <taxon>Streptomycetaceae</taxon>
        <taxon>Streptomyces</taxon>
    </lineage>
</organism>
<dbReference type="GeneID" id="95451432"/>
<keyword evidence="5" id="KW-1185">Reference proteome</keyword>
<comment type="caution">
    <text evidence="4">The sequence shown here is derived from an EMBL/GenBank/DDBJ whole genome shotgun (WGS) entry which is preliminary data.</text>
</comment>
<accession>A0A4Z1CV87</accession>
<feature type="domain" description="CBS" evidence="3">
    <location>
        <begin position="9"/>
        <end position="65"/>
    </location>
</feature>
<keyword evidence="2" id="KW-0129">CBS domain</keyword>
<sequence>MAQHVRDIMTSELVTVEPQASVASVARLMRDEDVGTVLVTEGGELKCLVSDRDLVVRAFAEGVDPDQTTVIQAASDDLVTIGPDESIDHAVELMREHAVRRLPVVEGDEAVGIIALGDLAIERDETSALGDISAAEPNN</sequence>
<dbReference type="SMART" id="SM00116">
    <property type="entry name" value="CBS"/>
    <property type="match status" value="2"/>
</dbReference>
<evidence type="ECO:0000256" key="1">
    <source>
        <dbReference type="ARBA" id="ARBA00022737"/>
    </source>
</evidence>
<proteinExistence type="predicted"/>
<feature type="domain" description="CBS" evidence="3">
    <location>
        <begin position="74"/>
        <end position="129"/>
    </location>
</feature>
<dbReference type="Gene3D" id="3.10.580.10">
    <property type="entry name" value="CBS-domain"/>
    <property type="match status" value="1"/>
</dbReference>
<dbReference type="InterPro" id="IPR000644">
    <property type="entry name" value="CBS_dom"/>
</dbReference>
<protein>
    <submittedName>
        <fullName evidence="4">CBS domain-containing protein</fullName>
    </submittedName>
</protein>
<dbReference type="PANTHER" id="PTHR48108:SF34">
    <property type="entry name" value="CBS DOMAIN-CONTAINING PROTEIN YHCV"/>
    <property type="match status" value="1"/>
</dbReference>
<dbReference type="RefSeq" id="WP_135788469.1">
    <property type="nucleotide sequence ID" value="NZ_SRRT01000009.1"/>
</dbReference>
<keyword evidence="1" id="KW-0677">Repeat</keyword>
<evidence type="ECO:0000313" key="4">
    <source>
        <dbReference type="EMBL" id="TGN72786.1"/>
    </source>
</evidence>
<dbReference type="PANTHER" id="PTHR48108">
    <property type="entry name" value="CBS DOMAIN-CONTAINING PROTEIN CBSX2, CHLOROPLASTIC"/>
    <property type="match status" value="1"/>
</dbReference>
<evidence type="ECO:0000313" key="5">
    <source>
        <dbReference type="Proteomes" id="UP000298159"/>
    </source>
</evidence>
<dbReference type="InterPro" id="IPR051462">
    <property type="entry name" value="CBS_domain-containing"/>
</dbReference>
<reference evidence="4 5" key="1">
    <citation type="submission" date="2019-04" db="EMBL/GenBank/DDBJ databases">
        <title>Streptomyces sp. nov. Bv016 isolated from bark of Buahinia variegata.</title>
        <authorList>
            <person name="Kanchanasin P."/>
            <person name="Tanasupawat S."/>
            <person name="Yuki M."/>
            <person name="Kudo T."/>
        </authorList>
    </citation>
    <scope>NUCLEOTIDE SEQUENCE [LARGE SCALE GENOMIC DNA]</scope>
    <source>
        <strain evidence="4 5">Bv016</strain>
    </source>
</reference>
<dbReference type="AlphaFoldDB" id="A0A4Z1CV87"/>
<evidence type="ECO:0000259" key="3">
    <source>
        <dbReference type="PROSITE" id="PS51371"/>
    </source>
</evidence>
<gene>
    <name evidence="4" type="ORF">E5083_28040</name>
</gene>
<evidence type="ECO:0000256" key="2">
    <source>
        <dbReference type="PROSITE-ProRule" id="PRU00703"/>
    </source>
</evidence>
<dbReference type="SUPFAM" id="SSF54631">
    <property type="entry name" value="CBS-domain pair"/>
    <property type="match status" value="1"/>
</dbReference>
<dbReference type="Pfam" id="PF00571">
    <property type="entry name" value="CBS"/>
    <property type="match status" value="2"/>
</dbReference>
<dbReference type="InterPro" id="IPR046342">
    <property type="entry name" value="CBS_dom_sf"/>
</dbReference>